<keyword evidence="3 6" id="KW-0238">DNA-binding</keyword>
<evidence type="ECO:0000313" key="7">
    <source>
        <dbReference type="Proteomes" id="UP001305702"/>
    </source>
</evidence>
<dbReference type="SUPFAM" id="SSF53822">
    <property type="entry name" value="Periplasmic binding protein-like I"/>
    <property type="match status" value="1"/>
</dbReference>
<keyword evidence="2" id="KW-0805">Transcription regulation</keyword>
<sequence length="343" mass="37550">MNNKQITIVEVAREAGVSIATVSNVLNKRNVPMAPETAAKVEEAAARLGYRRNTVAASLSRRKTNELGLLLPGFGGYYGQFAEAMELTAHRHGYHLSVYATGSDPEREQRHLETLLERRVDGLFCHGMAMKPESVGRIVRGGSPLVLFNAWEWPEDLAVAAVNLDFAGASAEAVRHLVERGCRTVYYAGTSKALMIDRQRRLGFRREADRLGDQVRTGMIHSEAGDPEEQVTTAAAEALAEGGPVGILAFDDRMALRILGRLLQAGIRVPEEVKLLGINNEWFSAAAYPTLTSMSIPYEKQAELAIHRLLSHLGEAEDGKDLPQAKGEVTVPLELTPRRSTEA</sequence>
<gene>
    <name evidence="6" type="ORF">MJA45_21290</name>
</gene>
<dbReference type="InterPro" id="IPR046335">
    <property type="entry name" value="LacI/GalR-like_sensor"/>
</dbReference>
<evidence type="ECO:0000256" key="3">
    <source>
        <dbReference type="ARBA" id="ARBA00023125"/>
    </source>
</evidence>
<dbReference type="PRINTS" id="PR00036">
    <property type="entry name" value="HTHLACI"/>
</dbReference>
<dbReference type="RefSeq" id="WP_315603911.1">
    <property type="nucleotide sequence ID" value="NZ_CP130318.1"/>
</dbReference>
<dbReference type="Pfam" id="PF13377">
    <property type="entry name" value="Peripla_BP_3"/>
    <property type="match status" value="1"/>
</dbReference>
<evidence type="ECO:0000313" key="6">
    <source>
        <dbReference type="EMBL" id="WNQ10137.1"/>
    </source>
</evidence>
<dbReference type="CDD" id="cd06267">
    <property type="entry name" value="PBP1_LacI_sugar_binding-like"/>
    <property type="match status" value="1"/>
</dbReference>
<dbReference type="SUPFAM" id="SSF47413">
    <property type="entry name" value="lambda repressor-like DNA-binding domains"/>
    <property type="match status" value="1"/>
</dbReference>
<name>A0AA96RDT7_9BACL</name>
<dbReference type="PANTHER" id="PTHR30146:SF148">
    <property type="entry name" value="HTH-TYPE TRANSCRIPTIONAL REPRESSOR PURR-RELATED"/>
    <property type="match status" value="1"/>
</dbReference>
<dbReference type="CDD" id="cd01392">
    <property type="entry name" value="HTH_LacI"/>
    <property type="match status" value="1"/>
</dbReference>
<accession>A0AA96RDT7</accession>
<dbReference type="Proteomes" id="UP001305702">
    <property type="component" value="Chromosome"/>
</dbReference>
<dbReference type="InterPro" id="IPR000843">
    <property type="entry name" value="HTH_LacI"/>
</dbReference>
<organism evidence="6 7">
    <name type="scientific">Paenibacillus aurantius</name>
    <dbReference type="NCBI Taxonomy" id="2918900"/>
    <lineage>
        <taxon>Bacteria</taxon>
        <taxon>Bacillati</taxon>
        <taxon>Bacillota</taxon>
        <taxon>Bacilli</taxon>
        <taxon>Bacillales</taxon>
        <taxon>Paenibacillaceae</taxon>
        <taxon>Paenibacillus</taxon>
    </lineage>
</organism>
<feature type="domain" description="HTH lacI-type" evidence="5">
    <location>
        <begin position="6"/>
        <end position="61"/>
    </location>
</feature>
<dbReference type="Gene3D" id="1.10.260.40">
    <property type="entry name" value="lambda repressor-like DNA-binding domains"/>
    <property type="match status" value="1"/>
</dbReference>
<dbReference type="GO" id="GO:0003700">
    <property type="term" value="F:DNA-binding transcription factor activity"/>
    <property type="evidence" value="ECO:0007669"/>
    <property type="project" value="TreeGrafter"/>
</dbReference>
<keyword evidence="1" id="KW-0678">Repressor</keyword>
<dbReference type="PANTHER" id="PTHR30146">
    <property type="entry name" value="LACI-RELATED TRANSCRIPTIONAL REPRESSOR"/>
    <property type="match status" value="1"/>
</dbReference>
<dbReference type="EMBL" id="CP130318">
    <property type="protein sequence ID" value="WNQ10137.1"/>
    <property type="molecule type" value="Genomic_DNA"/>
</dbReference>
<dbReference type="AlphaFoldDB" id="A0AA96RDT7"/>
<dbReference type="InterPro" id="IPR028082">
    <property type="entry name" value="Peripla_BP_I"/>
</dbReference>
<proteinExistence type="predicted"/>
<reference evidence="6 7" key="1">
    <citation type="submission" date="2022-02" db="EMBL/GenBank/DDBJ databases">
        <title>Paenibacillus sp. MBLB1776 Whole Genome Shotgun Sequencing.</title>
        <authorList>
            <person name="Hwang C.Y."/>
            <person name="Cho E.-S."/>
            <person name="Seo M.-J."/>
        </authorList>
    </citation>
    <scope>NUCLEOTIDE SEQUENCE [LARGE SCALE GENOMIC DNA]</scope>
    <source>
        <strain evidence="6 7">MBLB1776</strain>
    </source>
</reference>
<dbReference type="GO" id="GO:0000976">
    <property type="term" value="F:transcription cis-regulatory region binding"/>
    <property type="evidence" value="ECO:0007669"/>
    <property type="project" value="TreeGrafter"/>
</dbReference>
<protein>
    <submittedName>
        <fullName evidence="6">LacI family DNA-binding transcriptional regulator</fullName>
    </submittedName>
</protein>
<evidence type="ECO:0000259" key="5">
    <source>
        <dbReference type="PROSITE" id="PS50932"/>
    </source>
</evidence>
<dbReference type="KEGG" id="paun:MJA45_21290"/>
<dbReference type="InterPro" id="IPR010982">
    <property type="entry name" value="Lambda_DNA-bd_dom_sf"/>
</dbReference>
<keyword evidence="4" id="KW-0804">Transcription</keyword>
<dbReference type="PROSITE" id="PS50932">
    <property type="entry name" value="HTH_LACI_2"/>
    <property type="match status" value="1"/>
</dbReference>
<dbReference type="Gene3D" id="3.40.50.2300">
    <property type="match status" value="2"/>
</dbReference>
<dbReference type="SMART" id="SM00354">
    <property type="entry name" value="HTH_LACI"/>
    <property type="match status" value="1"/>
</dbReference>
<evidence type="ECO:0000256" key="4">
    <source>
        <dbReference type="ARBA" id="ARBA00023163"/>
    </source>
</evidence>
<dbReference type="PROSITE" id="PS00356">
    <property type="entry name" value="HTH_LACI_1"/>
    <property type="match status" value="1"/>
</dbReference>
<dbReference type="Pfam" id="PF00356">
    <property type="entry name" value="LacI"/>
    <property type="match status" value="1"/>
</dbReference>
<evidence type="ECO:0000256" key="2">
    <source>
        <dbReference type="ARBA" id="ARBA00023015"/>
    </source>
</evidence>
<evidence type="ECO:0000256" key="1">
    <source>
        <dbReference type="ARBA" id="ARBA00022491"/>
    </source>
</evidence>
<keyword evidence="7" id="KW-1185">Reference proteome</keyword>